<dbReference type="OrthoDB" id="10577259at2759"/>
<comment type="caution">
    <text evidence="2">The sequence shown here is derived from an EMBL/GenBank/DDBJ whole genome shotgun (WGS) entry which is preliminary data.</text>
</comment>
<protein>
    <submittedName>
        <fullName evidence="2">Uncharacterized protein</fullName>
    </submittedName>
</protein>
<evidence type="ECO:0000256" key="1">
    <source>
        <dbReference type="SAM" id="MobiDB-lite"/>
    </source>
</evidence>
<feature type="compositionally biased region" description="Basic and acidic residues" evidence="1">
    <location>
        <begin position="93"/>
        <end position="113"/>
    </location>
</feature>
<dbReference type="EMBL" id="JAACFV010000124">
    <property type="protein sequence ID" value="KAF7504885.1"/>
    <property type="molecule type" value="Genomic_DNA"/>
</dbReference>
<reference evidence="2" key="1">
    <citation type="submission" date="2020-02" db="EMBL/GenBank/DDBJ databases">
        <authorList>
            <person name="Palmer J.M."/>
        </authorList>
    </citation>
    <scope>NUCLEOTIDE SEQUENCE</scope>
    <source>
        <strain evidence="2">EPUS1.4</strain>
        <tissue evidence="2">Thallus</tissue>
    </source>
</reference>
<gene>
    <name evidence="2" type="ORF">GJ744_001606</name>
</gene>
<evidence type="ECO:0000313" key="3">
    <source>
        <dbReference type="Proteomes" id="UP000606974"/>
    </source>
</evidence>
<proteinExistence type="predicted"/>
<sequence>MKNSGHDSSLCPYPLASTFLKILSILSTLWFHYSSFELLLQAIPELKLYFLSILRYCANTITRVVGKGRSNIEALDPDDSPSAMAEPEGNAGAREEDKKEDRKEVKERKGTHEAGDVQGNLKIHIKLDLDVDIRIIAKIKGDIAIGIL</sequence>
<organism evidence="2 3">
    <name type="scientific">Endocarpon pusillum</name>
    <dbReference type="NCBI Taxonomy" id="364733"/>
    <lineage>
        <taxon>Eukaryota</taxon>
        <taxon>Fungi</taxon>
        <taxon>Dikarya</taxon>
        <taxon>Ascomycota</taxon>
        <taxon>Pezizomycotina</taxon>
        <taxon>Eurotiomycetes</taxon>
        <taxon>Chaetothyriomycetidae</taxon>
        <taxon>Verrucariales</taxon>
        <taxon>Verrucariaceae</taxon>
        <taxon>Endocarpon</taxon>
    </lineage>
</organism>
<evidence type="ECO:0000313" key="2">
    <source>
        <dbReference type="EMBL" id="KAF7504885.1"/>
    </source>
</evidence>
<keyword evidence="3" id="KW-1185">Reference proteome</keyword>
<dbReference type="AlphaFoldDB" id="A0A8H7A943"/>
<dbReference type="Proteomes" id="UP000606974">
    <property type="component" value="Unassembled WGS sequence"/>
</dbReference>
<accession>A0A8H7A943</accession>
<feature type="region of interest" description="Disordered" evidence="1">
    <location>
        <begin position="71"/>
        <end position="113"/>
    </location>
</feature>
<name>A0A8H7A943_9EURO</name>